<dbReference type="RefSeq" id="WP_137734864.1">
    <property type="nucleotide sequence ID" value="NZ_BJCL01000014.1"/>
</dbReference>
<dbReference type="InterPro" id="IPR010998">
    <property type="entry name" value="Integrase_recombinase_N"/>
</dbReference>
<organism evidence="7 8">
    <name type="scientific">Pseudaquabacterium pictum</name>
    <dbReference type="NCBI Taxonomy" id="2315236"/>
    <lineage>
        <taxon>Bacteria</taxon>
        <taxon>Pseudomonadati</taxon>
        <taxon>Pseudomonadota</taxon>
        <taxon>Betaproteobacteria</taxon>
        <taxon>Burkholderiales</taxon>
        <taxon>Sphaerotilaceae</taxon>
        <taxon>Pseudaquabacterium</taxon>
    </lineage>
</organism>
<accession>A0A480AZJ2</accession>
<dbReference type="SUPFAM" id="SSF56349">
    <property type="entry name" value="DNA breaking-rejoining enzymes"/>
    <property type="match status" value="1"/>
</dbReference>
<feature type="domain" description="Tyr recombinase" evidence="5">
    <location>
        <begin position="158"/>
        <end position="348"/>
    </location>
</feature>
<dbReference type="EMBL" id="BJCL01000014">
    <property type="protein sequence ID" value="GCL65145.1"/>
    <property type="molecule type" value="Genomic_DNA"/>
</dbReference>
<name>A0A480AZJ2_9BURK</name>
<dbReference type="GO" id="GO:0015074">
    <property type="term" value="P:DNA integration"/>
    <property type="evidence" value="ECO:0007669"/>
    <property type="project" value="UniProtKB-KW"/>
</dbReference>
<sequence length="361" mass="40231">MASIIERNGRYLVRVRMQGFRTVTKTFNRKSDGAAWARRVETDMEAGRWQEVATRTPSFREAVQEYRRDMAPRLKGAATYRYRFDEFEGLPFAERPIDAVSAADLANWRDQQLKCVKPGTVTRKLAMISSIFSWAIREQGWLASNPMALIRKPRASDSRTRTLSDDEVAWLMAAAGSSKASWLPAALTVLMHSAMRRSELCGLRRGDVDYEAAVARLADTKNGSPRDVPLCPRSLQALRVLDGAAKSRGDDMLLPIGPAGSLSTRFTVTVRRARLMYLAACREAGAAPADRFLKDIRLHDLRHHAVTAWANSGALSVAELMAISGHKSLRMLMRYTHLQPVQLATKLATLTRQQDTPTSAS</sequence>
<dbReference type="PANTHER" id="PTHR30349:SF94">
    <property type="entry name" value="INTEGRASE_RECOMBINASE HI_1414-RELATED"/>
    <property type="match status" value="1"/>
</dbReference>
<dbReference type="InterPro" id="IPR044068">
    <property type="entry name" value="CB"/>
</dbReference>
<dbReference type="GO" id="GO:0003677">
    <property type="term" value="F:DNA binding"/>
    <property type="evidence" value="ECO:0007669"/>
    <property type="project" value="UniProtKB-UniRule"/>
</dbReference>
<dbReference type="CDD" id="cd00796">
    <property type="entry name" value="INT_Rci_Hp1_C"/>
    <property type="match status" value="1"/>
</dbReference>
<dbReference type="InterPro" id="IPR013762">
    <property type="entry name" value="Integrase-like_cat_sf"/>
</dbReference>
<dbReference type="InterPro" id="IPR011010">
    <property type="entry name" value="DNA_brk_join_enz"/>
</dbReference>
<evidence type="ECO:0000256" key="3">
    <source>
        <dbReference type="ARBA" id="ARBA00023172"/>
    </source>
</evidence>
<dbReference type="AlphaFoldDB" id="A0A480AZJ2"/>
<keyword evidence="2 4" id="KW-0238">DNA-binding</keyword>
<dbReference type="PANTHER" id="PTHR30349">
    <property type="entry name" value="PHAGE INTEGRASE-RELATED"/>
    <property type="match status" value="1"/>
</dbReference>
<evidence type="ECO:0000256" key="4">
    <source>
        <dbReference type="PROSITE-ProRule" id="PRU01248"/>
    </source>
</evidence>
<keyword evidence="3" id="KW-0233">DNA recombination</keyword>
<evidence type="ECO:0000256" key="1">
    <source>
        <dbReference type="ARBA" id="ARBA00022908"/>
    </source>
</evidence>
<comment type="caution">
    <text evidence="7">The sequence shown here is derived from an EMBL/GenBank/DDBJ whole genome shotgun (WGS) entry which is preliminary data.</text>
</comment>
<dbReference type="PROSITE" id="PS51898">
    <property type="entry name" value="TYR_RECOMBINASE"/>
    <property type="match status" value="1"/>
</dbReference>
<evidence type="ECO:0000259" key="5">
    <source>
        <dbReference type="PROSITE" id="PS51898"/>
    </source>
</evidence>
<evidence type="ECO:0000313" key="7">
    <source>
        <dbReference type="EMBL" id="GCL65145.1"/>
    </source>
</evidence>
<proteinExistence type="predicted"/>
<feature type="domain" description="Core-binding (CB)" evidence="6">
    <location>
        <begin position="57"/>
        <end position="136"/>
    </location>
</feature>
<dbReference type="Gene3D" id="1.10.150.130">
    <property type="match status" value="1"/>
</dbReference>
<keyword evidence="1" id="KW-0229">DNA integration</keyword>
<gene>
    <name evidence="7" type="ORF">AQPW35_42260</name>
</gene>
<dbReference type="Pfam" id="PF00589">
    <property type="entry name" value="Phage_integrase"/>
    <property type="match status" value="1"/>
</dbReference>
<protein>
    <submittedName>
        <fullName evidence="7">Integrase</fullName>
    </submittedName>
</protein>
<keyword evidence="8" id="KW-1185">Reference proteome</keyword>
<dbReference type="PROSITE" id="PS51900">
    <property type="entry name" value="CB"/>
    <property type="match status" value="1"/>
</dbReference>
<dbReference type="OrthoDB" id="662444at2"/>
<evidence type="ECO:0000256" key="2">
    <source>
        <dbReference type="ARBA" id="ARBA00023125"/>
    </source>
</evidence>
<dbReference type="Proteomes" id="UP000301751">
    <property type="component" value="Unassembled WGS sequence"/>
</dbReference>
<dbReference type="InterPro" id="IPR050090">
    <property type="entry name" value="Tyrosine_recombinase_XerCD"/>
</dbReference>
<dbReference type="GO" id="GO:0006310">
    <property type="term" value="P:DNA recombination"/>
    <property type="evidence" value="ECO:0007669"/>
    <property type="project" value="UniProtKB-KW"/>
</dbReference>
<evidence type="ECO:0000313" key="8">
    <source>
        <dbReference type="Proteomes" id="UP000301751"/>
    </source>
</evidence>
<reference evidence="8" key="1">
    <citation type="submission" date="2019-03" db="EMBL/GenBank/DDBJ databases">
        <title>Aquabacterium pictum sp.nov., the first bacteriochlorophyll a-containing freshwater bacterium in the genus Aquabacterium of the class Betaproteobacteria.</title>
        <authorList>
            <person name="Hirose S."/>
            <person name="Tank M."/>
            <person name="Hara E."/>
            <person name="Tamaki H."/>
            <person name="Takaichi S."/>
            <person name="Haruta S."/>
            <person name="Hanada S."/>
        </authorList>
    </citation>
    <scope>NUCLEOTIDE SEQUENCE [LARGE SCALE GENOMIC DNA]</scope>
    <source>
        <strain evidence="8">W35</strain>
    </source>
</reference>
<dbReference type="Gene3D" id="1.10.443.10">
    <property type="entry name" value="Intergrase catalytic core"/>
    <property type="match status" value="1"/>
</dbReference>
<dbReference type="InterPro" id="IPR002104">
    <property type="entry name" value="Integrase_catalytic"/>
</dbReference>
<evidence type="ECO:0000259" key="6">
    <source>
        <dbReference type="PROSITE" id="PS51900"/>
    </source>
</evidence>